<comment type="caution">
    <text evidence="1">The sequence shown here is derived from an EMBL/GenBank/DDBJ whole genome shotgun (WGS) entry which is preliminary data.</text>
</comment>
<protein>
    <submittedName>
        <fullName evidence="1">Uncharacterized protein</fullName>
    </submittedName>
</protein>
<feature type="non-terminal residue" evidence="1">
    <location>
        <position position="84"/>
    </location>
</feature>
<sequence length="84" mass="9411">PGSVADECFRHYEAMKAGCIIVSERLPDNPFFSDSPIIQVANWEEGDAAIKKLLAQPATMQQLHEAALRWWRDVMSETAVAGYM</sequence>
<accession>A0A699XEM3</accession>
<name>A0A699XEM3_TANCI</name>
<evidence type="ECO:0000313" key="1">
    <source>
        <dbReference type="EMBL" id="GFD58552.1"/>
    </source>
</evidence>
<reference evidence="1" key="1">
    <citation type="journal article" date="2019" name="Sci. Rep.">
        <title>Draft genome of Tanacetum cinerariifolium, the natural source of mosquito coil.</title>
        <authorList>
            <person name="Yamashiro T."/>
            <person name="Shiraishi A."/>
            <person name="Satake H."/>
            <person name="Nakayama K."/>
        </authorList>
    </citation>
    <scope>NUCLEOTIDE SEQUENCE</scope>
</reference>
<dbReference type="AlphaFoldDB" id="A0A699XEM3"/>
<feature type="non-terminal residue" evidence="1">
    <location>
        <position position="1"/>
    </location>
</feature>
<dbReference type="EMBL" id="BKCJ011854392">
    <property type="protein sequence ID" value="GFD58552.1"/>
    <property type="molecule type" value="Genomic_DNA"/>
</dbReference>
<organism evidence="1">
    <name type="scientific">Tanacetum cinerariifolium</name>
    <name type="common">Dalmatian daisy</name>
    <name type="synonym">Chrysanthemum cinerariifolium</name>
    <dbReference type="NCBI Taxonomy" id="118510"/>
    <lineage>
        <taxon>Eukaryota</taxon>
        <taxon>Viridiplantae</taxon>
        <taxon>Streptophyta</taxon>
        <taxon>Embryophyta</taxon>
        <taxon>Tracheophyta</taxon>
        <taxon>Spermatophyta</taxon>
        <taxon>Magnoliopsida</taxon>
        <taxon>eudicotyledons</taxon>
        <taxon>Gunneridae</taxon>
        <taxon>Pentapetalae</taxon>
        <taxon>asterids</taxon>
        <taxon>campanulids</taxon>
        <taxon>Asterales</taxon>
        <taxon>Asteraceae</taxon>
        <taxon>Asteroideae</taxon>
        <taxon>Anthemideae</taxon>
        <taxon>Anthemidinae</taxon>
        <taxon>Tanacetum</taxon>
    </lineage>
</organism>
<gene>
    <name evidence="1" type="ORF">Tci_930521</name>
</gene>
<proteinExistence type="predicted"/>